<dbReference type="GeneID" id="66076201"/>
<dbReference type="AlphaFoldDB" id="A0A9P7S169"/>
<dbReference type="GO" id="GO:0016491">
    <property type="term" value="F:oxidoreductase activity"/>
    <property type="evidence" value="ECO:0007669"/>
    <property type="project" value="UniProtKB-KW"/>
</dbReference>
<dbReference type="RefSeq" id="XP_043009917.1">
    <property type="nucleotide sequence ID" value="XM_043151837.1"/>
</dbReference>
<protein>
    <recommendedName>
        <fullName evidence="4">Ketoreductase domain-containing protein</fullName>
    </recommendedName>
</protein>
<dbReference type="SMART" id="SM00822">
    <property type="entry name" value="PKS_KR"/>
    <property type="match status" value="1"/>
</dbReference>
<evidence type="ECO:0000256" key="3">
    <source>
        <dbReference type="RuleBase" id="RU000363"/>
    </source>
</evidence>
<sequence length="269" mass="29195">MKIDNRTFIVSGGSSGLGLAVVRDLLSSKAYVALLDRKPPPSVDENSSNMTGASTSRLCHFEVDIMDLNQVSDAVEKVVSWTAQTGAHLGGVVNCAGVGVPELVITSKGKLHSKHRWDQILGVNLHGTFHLIRLAMKHLIRVPPEDTEDAERGVIIMVSSSVAYEGLAGQTAYAASKGAICSMTLPMAREFARFNIRVVTLVPGLFSTPLTDQLGPKVAKDMHKEALLYPRRYGKPSEFAQAVRWVVECPYVNAENLKLTGGLRVPTRM</sequence>
<organism evidence="5 6">
    <name type="scientific">Marasmius oreades</name>
    <name type="common">fairy-ring Marasmius</name>
    <dbReference type="NCBI Taxonomy" id="181124"/>
    <lineage>
        <taxon>Eukaryota</taxon>
        <taxon>Fungi</taxon>
        <taxon>Dikarya</taxon>
        <taxon>Basidiomycota</taxon>
        <taxon>Agaricomycotina</taxon>
        <taxon>Agaricomycetes</taxon>
        <taxon>Agaricomycetidae</taxon>
        <taxon>Agaricales</taxon>
        <taxon>Marasmiineae</taxon>
        <taxon>Marasmiaceae</taxon>
        <taxon>Marasmius</taxon>
    </lineage>
</organism>
<dbReference type="InterPro" id="IPR036291">
    <property type="entry name" value="NAD(P)-bd_dom_sf"/>
</dbReference>
<keyword evidence="6" id="KW-1185">Reference proteome</keyword>
<dbReference type="EMBL" id="CM032184">
    <property type="protein sequence ID" value="KAG7093447.1"/>
    <property type="molecule type" value="Genomic_DNA"/>
</dbReference>
<dbReference type="Pfam" id="PF00106">
    <property type="entry name" value="adh_short"/>
    <property type="match status" value="1"/>
</dbReference>
<evidence type="ECO:0000313" key="5">
    <source>
        <dbReference type="EMBL" id="KAG7093447.1"/>
    </source>
</evidence>
<evidence type="ECO:0000259" key="4">
    <source>
        <dbReference type="SMART" id="SM00822"/>
    </source>
</evidence>
<dbReference type="Gene3D" id="3.40.50.720">
    <property type="entry name" value="NAD(P)-binding Rossmann-like Domain"/>
    <property type="match status" value="1"/>
</dbReference>
<feature type="domain" description="Ketoreductase" evidence="4">
    <location>
        <begin position="6"/>
        <end position="212"/>
    </location>
</feature>
<dbReference type="InterPro" id="IPR002347">
    <property type="entry name" value="SDR_fam"/>
</dbReference>
<dbReference type="Proteomes" id="UP001049176">
    <property type="component" value="Chromosome 4"/>
</dbReference>
<proteinExistence type="inferred from homology"/>
<keyword evidence="1" id="KW-0521">NADP</keyword>
<dbReference type="InterPro" id="IPR020904">
    <property type="entry name" value="Sc_DH/Rdtase_CS"/>
</dbReference>
<gene>
    <name evidence="5" type="ORF">E1B28_007125</name>
</gene>
<evidence type="ECO:0000256" key="2">
    <source>
        <dbReference type="ARBA" id="ARBA00023002"/>
    </source>
</evidence>
<accession>A0A9P7S169</accession>
<dbReference type="PANTHER" id="PTHR43658">
    <property type="entry name" value="SHORT-CHAIN DEHYDROGENASE/REDUCTASE"/>
    <property type="match status" value="1"/>
</dbReference>
<evidence type="ECO:0000256" key="1">
    <source>
        <dbReference type="ARBA" id="ARBA00022857"/>
    </source>
</evidence>
<name>A0A9P7S169_9AGAR</name>
<dbReference type="PROSITE" id="PS00061">
    <property type="entry name" value="ADH_SHORT"/>
    <property type="match status" value="1"/>
</dbReference>
<dbReference type="PRINTS" id="PR00080">
    <property type="entry name" value="SDRFAMILY"/>
</dbReference>
<dbReference type="SUPFAM" id="SSF51735">
    <property type="entry name" value="NAD(P)-binding Rossmann-fold domains"/>
    <property type="match status" value="1"/>
</dbReference>
<comment type="caution">
    <text evidence="5">The sequence shown here is derived from an EMBL/GenBank/DDBJ whole genome shotgun (WGS) entry which is preliminary data.</text>
</comment>
<dbReference type="PRINTS" id="PR00081">
    <property type="entry name" value="GDHRDH"/>
</dbReference>
<evidence type="ECO:0000313" key="6">
    <source>
        <dbReference type="Proteomes" id="UP001049176"/>
    </source>
</evidence>
<dbReference type="PANTHER" id="PTHR43658:SF8">
    <property type="entry name" value="17-BETA-HYDROXYSTEROID DEHYDROGENASE 14-RELATED"/>
    <property type="match status" value="1"/>
</dbReference>
<keyword evidence="2" id="KW-0560">Oxidoreductase</keyword>
<dbReference type="KEGG" id="more:E1B28_007125"/>
<dbReference type="InterPro" id="IPR057326">
    <property type="entry name" value="KR_dom"/>
</dbReference>
<reference evidence="5" key="1">
    <citation type="journal article" date="2021" name="Genome Biol. Evol.">
        <title>The assembled and annotated genome of the fairy-ring fungus Marasmius oreades.</title>
        <authorList>
            <person name="Hiltunen M."/>
            <person name="Ament-Velasquez S.L."/>
            <person name="Johannesson H."/>
        </authorList>
    </citation>
    <scope>NUCLEOTIDE SEQUENCE</scope>
    <source>
        <strain evidence="5">03SP1</strain>
    </source>
</reference>
<comment type="similarity">
    <text evidence="3">Belongs to the short-chain dehydrogenases/reductases (SDR) family.</text>
</comment>
<dbReference type="OrthoDB" id="1274115at2759"/>